<dbReference type="EMBL" id="UOGD01000320">
    <property type="protein sequence ID" value="VAX26048.1"/>
    <property type="molecule type" value="Genomic_DNA"/>
</dbReference>
<evidence type="ECO:0000256" key="1">
    <source>
        <dbReference type="ARBA" id="ARBA00001964"/>
    </source>
</evidence>
<sequence length="888" mass="100456">MNENNMTERDIEIQEWLESLEYVLQDGGPERVKELLNDLDTYAHEAGVELPFTANTPYINTIPKDQQPHFPGGREIERRIKSLVRWNAMAMVTRANRNEPGIGGHISSYASAATLYEIGYNHFFKGKDDAQEGDLIYFQGHLAPGMYARAYLEGRISAEQLRNFRRELAEGGGLSSYPHPWLMPDFWEFPTVSMGLGPIQAIYQARFSRYLEDRGLKRKSDAKIWAFLGDGETDEPETLGAISLAAREKLDNLIFVINTNLQRLDGPVRGNGNIVQELEAVFRGTGWNVIKVIWGSEWDDLLEKDKTGLLVKRMNELIDGESQKYIVEDGAYIRDHFFGKYPELLKLVEHLSDEQLMKMKRGGHDPEKVYAAFKEAVDHKGKPTVILARTVKGYGLGEAGEGKNITHQQKKLNEEELKEFRTRFGIPLSDDDVIEAPFYRPSEDSQEIRYLKEKRKNLGGYVPKRIVRSQPIQTPSEDLFQEFYKGTDKHEISTTMAYVRILTRLLKDREVGKLIVPIVPDEARTFGMESLFRQVGIYSHVGQLYEPVDRDSLLYYKEAVNGQILEEGITEAGSMSSFIAAGTSYASHGINTIPFFSFYSMFGFQRIGDLAWAAADIRAKGFMIGATAGRTTLAGEGLQHQDGQSLLLAYSIPTCMTYDPAFAYELAVIIRDGIYRMYEKQETLFYYITVMNENYAQPPMPKGSKEGILKGMYKFKASSKKSVKAKAHLLGSGTILNEALKAQEILEKDYNVSADVWSVTSYKNLHLDALETERYNRFNPDKKAKVPYIQKITKDENGVFISASDYVQILGDSISKWLPGKLTSLGTFGFGRSEGRKELRDFFEVDAKHIVYTALYSLVEEGSVKPAVLKKAYSQLGIDSKKPNPFKS</sequence>
<dbReference type="SUPFAM" id="SSF52518">
    <property type="entry name" value="Thiamin diphosphate-binding fold (THDP-binding)"/>
    <property type="match status" value="2"/>
</dbReference>
<dbReference type="SUPFAM" id="SSF52922">
    <property type="entry name" value="TK C-terminal domain-like"/>
    <property type="match status" value="1"/>
</dbReference>
<dbReference type="PIRSF" id="PIRSF000156">
    <property type="entry name" value="Pyruvate_dh_E1"/>
    <property type="match status" value="1"/>
</dbReference>
<dbReference type="InterPro" id="IPR029061">
    <property type="entry name" value="THDP-binding"/>
</dbReference>
<keyword evidence="4 11" id="KW-0560">Oxidoreductase</keyword>
<dbReference type="InterPro" id="IPR004660">
    <property type="entry name" value="PDH_E1"/>
</dbReference>
<organism evidence="11">
    <name type="scientific">hydrothermal vent metagenome</name>
    <dbReference type="NCBI Taxonomy" id="652676"/>
    <lineage>
        <taxon>unclassified sequences</taxon>
        <taxon>metagenomes</taxon>
        <taxon>ecological metagenomes</taxon>
    </lineage>
</organism>
<feature type="domain" description="Transketolase N-terminal" evidence="8">
    <location>
        <begin position="360"/>
        <end position="430"/>
    </location>
</feature>
<name>A0A3B1CPX5_9ZZZZ</name>
<evidence type="ECO:0000256" key="2">
    <source>
        <dbReference type="ARBA" id="ARBA00012281"/>
    </source>
</evidence>
<evidence type="ECO:0000256" key="7">
    <source>
        <dbReference type="ARBA" id="ARBA00051231"/>
    </source>
</evidence>
<dbReference type="Pfam" id="PF00456">
    <property type="entry name" value="Transketolase_N"/>
    <property type="match status" value="2"/>
</dbReference>
<keyword evidence="5" id="KW-0786">Thiamine pyrophosphate</keyword>
<feature type="domain" description="Transketolase N-terminal" evidence="8">
    <location>
        <begin position="77"/>
        <end position="297"/>
    </location>
</feature>
<dbReference type="InterPro" id="IPR041621">
    <property type="entry name" value="PDH_E1_M"/>
</dbReference>
<dbReference type="InterPro" id="IPR055152">
    <property type="entry name" value="Transketolase-like_C_2"/>
</dbReference>
<dbReference type="NCBIfam" id="TIGR00759">
    <property type="entry name" value="aceE"/>
    <property type="match status" value="1"/>
</dbReference>
<dbReference type="AlphaFoldDB" id="A0A3B1CPX5"/>
<comment type="catalytic activity">
    <reaction evidence="7">
        <text>N(6)-[(R)-lipoyl]-L-lysyl-[protein] + pyruvate + H(+) = N(6)-[(R)-S(8)-acetyldihydrolipoyl]-L-lysyl-[protein] + CO2</text>
        <dbReference type="Rhea" id="RHEA:19189"/>
        <dbReference type="Rhea" id="RHEA-COMP:10474"/>
        <dbReference type="Rhea" id="RHEA-COMP:10478"/>
        <dbReference type="ChEBI" id="CHEBI:15361"/>
        <dbReference type="ChEBI" id="CHEBI:15378"/>
        <dbReference type="ChEBI" id="CHEBI:16526"/>
        <dbReference type="ChEBI" id="CHEBI:83099"/>
        <dbReference type="ChEBI" id="CHEBI:83111"/>
        <dbReference type="EC" id="1.2.4.1"/>
    </reaction>
</comment>
<evidence type="ECO:0000259" key="10">
    <source>
        <dbReference type="Pfam" id="PF22613"/>
    </source>
</evidence>
<evidence type="ECO:0000259" key="8">
    <source>
        <dbReference type="Pfam" id="PF00456"/>
    </source>
</evidence>
<keyword evidence="6 11" id="KW-0670">Pyruvate</keyword>
<evidence type="ECO:0000256" key="5">
    <source>
        <dbReference type="ARBA" id="ARBA00023052"/>
    </source>
</evidence>
<dbReference type="Gene3D" id="3.40.50.970">
    <property type="match status" value="2"/>
</dbReference>
<comment type="cofactor">
    <cofactor evidence="1">
        <name>thiamine diphosphate</name>
        <dbReference type="ChEBI" id="CHEBI:58937"/>
    </cofactor>
</comment>
<dbReference type="PANTHER" id="PTHR43825">
    <property type="entry name" value="PYRUVATE DEHYDROGENASE E1 COMPONENT"/>
    <property type="match status" value="1"/>
</dbReference>
<accession>A0A3B1CPX5</accession>
<feature type="domain" description="Pyruvate dehydrogenase E1 component middle" evidence="9">
    <location>
        <begin position="484"/>
        <end position="698"/>
    </location>
</feature>
<dbReference type="InterPro" id="IPR051157">
    <property type="entry name" value="PDH/Transketolase"/>
</dbReference>
<dbReference type="InterPro" id="IPR035807">
    <property type="entry name" value="PDC_E1_N"/>
</dbReference>
<evidence type="ECO:0000256" key="3">
    <source>
        <dbReference type="ARBA" id="ARBA00017172"/>
    </source>
</evidence>
<dbReference type="FunFam" id="3.40.50.970:FF:000011">
    <property type="entry name" value="Pyruvate dehydrogenase E1 component"/>
    <property type="match status" value="1"/>
</dbReference>
<evidence type="ECO:0000313" key="11">
    <source>
        <dbReference type="EMBL" id="VAX26048.1"/>
    </source>
</evidence>
<reference evidence="11" key="1">
    <citation type="submission" date="2018-06" db="EMBL/GenBank/DDBJ databases">
        <authorList>
            <person name="Zhirakovskaya E."/>
        </authorList>
    </citation>
    <scope>NUCLEOTIDE SEQUENCE</scope>
</reference>
<feature type="domain" description="Transketolase-like C-terminal" evidence="10">
    <location>
        <begin position="711"/>
        <end position="846"/>
    </location>
</feature>
<evidence type="ECO:0000256" key="4">
    <source>
        <dbReference type="ARBA" id="ARBA00023002"/>
    </source>
</evidence>
<dbReference type="GO" id="GO:0004739">
    <property type="term" value="F:pyruvate dehydrogenase (acetyl-transferring) activity"/>
    <property type="evidence" value="ECO:0007669"/>
    <property type="project" value="UniProtKB-EC"/>
</dbReference>
<evidence type="ECO:0000256" key="6">
    <source>
        <dbReference type="ARBA" id="ARBA00023317"/>
    </source>
</evidence>
<dbReference type="Pfam" id="PF17831">
    <property type="entry name" value="PDH_E1_M"/>
    <property type="match status" value="1"/>
</dbReference>
<evidence type="ECO:0000259" key="9">
    <source>
        <dbReference type="Pfam" id="PF17831"/>
    </source>
</evidence>
<dbReference type="Pfam" id="PF22613">
    <property type="entry name" value="Transketolase_C_1"/>
    <property type="match status" value="1"/>
</dbReference>
<dbReference type="EC" id="1.2.4.1" evidence="2"/>
<proteinExistence type="predicted"/>
<dbReference type="CDD" id="cd02017">
    <property type="entry name" value="TPP_E1_EcPDC_like"/>
    <property type="match status" value="1"/>
</dbReference>
<protein>
    <recommendedName>
        <fullName evidence="3">Pyruvate dehydrogenase E1 component</fullName>
        <ecNumber evidence="2">1.2.4.1</ecNumber>
    </recommendedName>
</protein>
<dbReference type="PANTHER" id="PTHR43825:SF3">
    <property type="entry name" value="PYRUVATE DEHYDROGENASE E1 COMPONENT"/>
    <property type="match status" value="1"/>
</dbReference>
<dbReference type="InterPro" id="IPR009014">
    <property type="entry name" value="Transketo_C/PFOR_II"/>
</dbReference>
<dbReference type="InterPro" id="IPR005474">
    <property type="entry name" value="Transketolase_N"/>
</dbReference>
<gene>
    <name evidence="11" type="ORF">MNBD_IGNAVI01-2776</name>
</gene>
<dbReference type="Gene3D" id="3.40.50.920">
    <property type="match status" value="1"/>
</dbReference>